<reference evidence="5" key="1">
    <citation type="submission" date="2025-08" db="UniProtKB">
        <authorList>
            <consortium name="Ensembl"/>
        </authorList>
    </citation>
    <scope>IDENTIFICATION</scope>
</reference>
<reference evidence="5" key="2">
    <citation type="submission" date="2025-09" db="UniProtKB">
        <authorList>
            <consortium name="Ensembl"/>
        </authorList>
    </citation>
    <scope>IDENTIFICATION</scope>
</reference>
<evidence type="ECO:0000259" key="4">
    <source>
        <dbReference type="PROSITE" id="PS50011"/>
    </source>
</evidence>
<dbReference type="GO" id="GO:0004714">
    <property type="term" value="F:transmembrane receptor protein tyrosine kinase activity"/>
    <property type="evidence" value="ECO:0007669"/>
    <property type="project" value="TreeGrafter"/>
</dbReference>
<protein>
    <recommendedName>
        <fullName evidence="4">Protein kinase domain-containing protein</fullName>
    </recommendedName>
</protein>
<accession>A0A3Q3IUJ2</accession>
<dbReference type="GO" id="GO:0043235">
    <property type="term" value="C:receptor complex"/>
    <property type="evidence" value="ECO:0007669"/>
    <property type="project" value="TreeGrafter"/>
</dbReference>
<dbReference type="AlphaFoldDB" id="A0A3Q3IUJ2"/>
<dbReference type="Ensembl" id="ENSMALT00000007815.1">
    <property type="protein sequence ID" value="ENSMALP00000007650.1"/>
    <property type="gene ID" value="ENSMALG00000005437.1"/>
</dbReference>
<keyword evidence="1" id="KW-0547">Nucleotide-binding</keyword>
<keyword evidence="6" id="KW-1185">Reference proteome</keyword>
<dbReference type="InterPro" id="IPR000719">
    <property type="entry name" value="Prot_kinase_dom"/>
</dbReference>
<dbReference type="GO" id="GO:0007169">
    <property type="term" value="P:cell surface receptor protein tyrosine kinase signaling pathway"/>
    <property type="evidence" value="ECO:0007669"/>
    <property type="project" value="TreeGrafter"/>
</dbReference>
<dbReference type="STRING" id="43700.ENSMALP00000007650"/>
<evidence type="ECO:0000256" key="2">
    <source>
        <dbReference type="ARBA" id="ARBA00022840"/>
    </source>
</evidence>
<dbReference type="SUPFAM" id="SSF56112">
    <property type="entry name" value="Protein kinase-like (PK-like)"/>
    <property type="match status" value="1"/>
</dbReference>
<keyword evidence="3" id="KW-0472">Membrane</keyword>
<dbReference type="GO" id="GO:0005524">
    <property type="term" value="F:ATP binding"/>
    <property type="evidence" value="ECO:0007669"/>
    <property type="project" value="UniProtKB-KW"/>
</dbReference>
<keyword evidence="3" id="KW-1133">Transmembrane helix</keyword>
<dbReference type="Pfam" id="PF07714">
    <property type="entry name" value="PK_Tyr_Ser-Thr"/>
    <property type="match status" value="1"/>
</dbReference>
<dbReference type="InterPro" id="IPR050122">
    <property type="entry name" value="RTK"/>
</dbReference>
<dbReference type="InterPro" id="IPR001245">
    <property type="entry name" value="Ser-Thr/Tyr_kinase_cat_dom"/>
</dbReference>
<feature type="domain" description="Protein kinase" evidence="4">
    <location>
        <begin position="66"/>
        <end position="334"/>
    </location>
</feature>
<dbReference type="InterPro" id="IPR011009">
    <property type="entry name" value="Kinase-like_dom_sf"/>
</dbReference>
<sequence length="371" mass="41708">TSSSLSVIKYHELEVIIVPVLLLLATLIILAILFILRYCPKQKKTHATTPQRYNSPSRKHTQRHRHNLQGIDGRQTHSSICVCLFLLYPTTGLHLQVYYSAPFCVCLSNSSEKQHFLGFASFVSKLGPHPFLPALLGVVSVQSPLMMVVEELQHRDLLGFLWRCRQDNSGSQSSCDMTESRIFTMAGQVASALEYLHTQSCIHGAVGACNVLIDGNFTAKLWGLGSAYHRKRQEGSVGELHDMEMRKWQAPEVLARRSISQSMTGFTSKTLMYTGDPPFAQLMATDLLQHLQRGKQLKQPNTCSKSLYSIIKACCQWNPEQRLSVSELIRKLQVGEKSANGRTVLKVSEPIDIEKYLREAGYGETYNYAML</sequence>
<proteinExistence type="predicted"/>
<evidence type="ECO:0000256" key="3">
    <source>
        <dbReference type="SAM" id="Phobius"/>
    </source>
</evidence>
<dbReference type="PANTHER" id="PTHR24416:SF631">
    <property type="entry name" value="SERINE_THREONINE_TYROSINE KINASE 1"/>
    <property type="match status" value="1"/>
</dbReference>
<dbReference type="GO" id="GO:0005886">
    <property type="term" value="C:plasma membrane"/>
    <property type="evidence" value="ECO:0007669"/>
    <property type="project" value="TreeGrafter"/>
</dbReference>
<organism evidence="5 6">
    <name type="scientific">Monopterus albus</name>
    <name type="common">Swamp eel</name>
    <dbReference type="NCBI Taxonomy" id="43700"/>
    <lineage>
        <taxon>Eukaryota</taxon>
        <taxon>Metazoa</taxon>
        <taxon>Chordata</taxon>
        <taxon>Craniata</taxon>
        <taxon>Vertebrata</taxon>
        <taxon>Euteleostomi</taxon>
        <taxon>Actinopterygii</taxon>
        <taxon>Neopterygii</taxon>
        <taxon>Teleostei</taxon>
        <taxon>Neoteleostei</taxon>
        <taxon>Acanthomorphata</taxon>
        <taxon>Anabantaria</taxon>
        <taxon>Synbranchiformes</taxon>
        <taxon>Synbranchidae</taxon>
        <taxon>Monopterus</taxon>
    </lineage>
</organism>
<keyword evidence="2" id="KW-0067">ATP-binding</keyword>
<name>A0A3Q3IUJ2_MONAL</name>
<dbReference type="Gene3D" id="1.10.510.10">
    <property type="entry name" value="Transferase(Phosphotransferase) domain 1"/>
    <property type="match status" value="1"/>
</dbReference>
<dbReference type="PANTHER" id="PTHR24416">
    <property type="entry name" value="TYROSINE-PROTEIN KINASE RECEPTOR"/>
    <property type="match status" value="1"/>
</dbReference>
<evidence type="ECO:0000256" key="1">
    <source>
        <dbReference type="ARBA" id="ARBA00022741"/>
    </source>
</evidence>
<evidence type="ECO:0000313" key="6">
    <source>
        <dbReference type="Proteomes" id="UP000261600"/>
    </source>
</evidence>
<feature type="transmembrane region" description="Helical" evidence="3">
    <location>
        <begin position="15"/>
        <end position="36"/>
    </location>
</feature>
<dbReference type="Proteomes" id="UP000261600">
    <property type="component" value="Unplaced"/>
</dbReference>
<evidence type="ECO:0000313" key="5">
    <source>
        <dbReference type="Ensembl" id="ENSMALP00000007650.1"/>
    </source>
</evidence>
<keyword evidence="3" id="KW-0812">Transmembrane</keyword>
<dbReference type="PROSITE" id="PS50011">
    <property type="entry name" value="PROTEIN_KINASE_DOM"/>
    <property type="match status" value="1"/>
</dbReference>